<dbReference type="EMBL" id="SWCI01000007">
    <property type="protein sequence ID" value="TKB48497.1"/>
    <property type="molecule type" value="Genomic_DNA"/>
</dbReference>
<dbReference type="PANTHER" id="PTHR43090">
    <property type="entry name" value="1-(5-PHOSPHORIBOSYL)-5-[(5-PHOSPHORIBOSYLAMINO)METHYLIDENEAMINO] IMIDAZOLE-4-CARBOXAMIDE ISOMERASE"/>
    <property type="match status" value="1"/>
</dbReference>
<dbReference type="CDD" id="cd04732">
    <property type="entry name" value="HisA"/>
    <property type="match status" value="1"/>
</dbReference>
<name>A0A4U1BCR8_9GAMM</name>
<evidence type="ECO:0000256" key="7">
    <source>
        <dbReference type="ARBA" id="ARBA00023102"/>
    </source>
</evidence>
<accession>A0A4U1BCR8</accession>
<dbReference type="GO" id="GO:0005737">
    <property type="term" value="C:cytoplasm"/>
    <property type="evidence" value="ECO:0007669"/>
    <property type="project" value="UniProtKB-SubCell"/>
</dbReference>
<dbReference type="SUPFAM" id="SSF51366">
    <property type="entry name" value="Ribulose-phoshate binding barrel"/>
    <property type="match status" value="1"/>
</dbReference>
<dbReference type="InterPro" id="IPR044524">
    <property type="entry name" value="Isoase_HisA-like"/>
</dbReference>
<dbReference type="OrthoDB" id="9807749at2"/>
<dbReference type="InterPro" id="IPR006063">
    <property type="entry name" value="HisA_bact_arch"/>
</dbReference>
<keyword evidence="7 9" id="KW-0368">Histidine biosynthesis</keyword>
<keyword evidence="6 9" id="KW-0028">Amino-acid biosynthesis</keyword>
<evidence type="ECO:0000256" key="3">
    <source>
        <dbReference type="ARBA" id="ARBA00005133"/>
    </source>
</evidence>
<feature type="active site" description="Proton acceptor" evidence="9">
    <location>
        <position position="7"/>
    </location>
</feature>
<dbReference type="GO" id="GO:0003949">
    <property type="term" value="F:1-(5-phosphoribosyl)-5-[(5-phosphoribosylamino)methylideneamino]imidazole-4-carboxamide isomerase activity"/>
    <property type="evidence" value="ECO:0007669"/>
    <property type="project" value="UniProtKB-UniRule"/>
</dbReference>
<evidence type="ECO:0000256" key="10">
    <source>
        <dbReference type="RuleBase" id="RU003657"/>
    </source>
</evidence>
<comment type="subcellular location">
    <subcellularLocation>
        <location evidence="2 9 11">Cytoplasm</location>
    </subcellularLocation>
</comment>
<evidence type="ECO:0000256" key="11">
    <source>
        <dbReference type="RuleBase" id="RU003658"/>
    </source>
</evidence>
<comment type="pathway">
    <text evidence="3 9 11">Amino-acid biosynthesis; L-histidine biosynthesis; L-histidine from 5-phospho-alpha-D-ribose 1-diphosphate: step 4/9.</text>
</comment>
<dbReference type="Gene3D" id="3.20.20.70">
    <property type="entry name" value="Aldolase class I"/>
    <property type="match status" value="1"/>
</dbReference>
<comment type="caution">
    <text evidence="12">The sequence shown here is derived from an EMBL/GenBank/DDBJ whole genome shotgun (WGS) entry which is preliminary data.</text>
</comment>
<evidence type="ECO:0000313" key="12">
    <source>
        <dbReference type="EMBL" id="TKB48497.1"/>
    </source>
</evidence>
<dbReference type="GO" id="GO:0000105">
    <property type="term" value="P:L-histidine biosynthetic process"/>
    <property type="evidence" value="ECO:0007669"/>
    <property type="project" value="UniProtKB-UniRule"/>
</dbReference>
<evidence type="ECO:0000256" key="9">
    <source>
        <dbReference type="HAMAP-Rule" id="MF_01014"/>
    </source>
</evidence>
<organism evidence="12 13">
    <name type="scientific">Ferrimonas sediminicola</name>
    <dbReference type="NCBI Taxonomy" id="2569538"/>
    <lineage>
        <taxon>Bacteria</taxon>
        <taxon>Pseudomonadati</taxon>
        <taxon>Pseudomonadota</taxon>
        <taxon>Gammaproteobacteria</taxon>
        <taxon>Alteromonadales</taxon>
        <taxon>Ferrimonadaceae</taxon>
        <taxon>Ferrimonas</taxon>
    </lineage>
</organism>
<dbReference type="PANTHER" id="PTHR43090:SF2">
    <property type="entry name" value="1-(5-PHOSPHORIBOSYL)-5-[(5-PHOSPHORIBOSYLAMINO)METHYLIDENEAMINO] IMIDAZOLE-4-CARBOXAMIDE ISOMERASE"/>
    <property type="match status" value="1"/>
</dbReference>
<feature type="active site" description="Proton donor" evidence="9">
    <location>
        <position position="129"/>
    </location>
</feature>
<evidence type="ECO:0000256" key="2">
    <source>
        <dbReference type="ARBA" id="ARBA00004496"/>
    </source>
</evidence>
<sequence length="245" mass="26314">MIIPAIDLINGQVVRLKKGDFNQVTQFDTDPLAQLSHYRDAGSALLHIVDLDGAKDPANRQLDTLTRLVENLSCPIQVGGGIRDKAEVEALLKLGVDKVVIGSLAARDPQLVAGWIQQFGAERITVALDLLLDDQGNAQVATHGWQKGSGKLVEEVIAPLRQAGLKHVLCTDIDRDGMLTGPNVALYQTLIGQYPEISWQASGGIAELEDLKQLKAIGIGGIIIGKALLTGRFTIEEALACWQNG</sequence>
<keyword evidence="8 9" id="KW-0413">Isomerase</keyword>
<dbReference type="InterPro" id="IPR011060">
    <property type="entry name" value="RibuloseP-bd_barrel"/>
</dbReference>
<gene>
    <name evidence="9 12" type="primary">hisA</name>
    <name evidence="12" type="ORF">FCL40_12365</name>
</gene>
<dbReference type="HAMAP" id="MF_01014">
    <property type="entry name" value="HisA"/>
    <property type="match status" value="1"/>
</dbReference>
<comment type="similarity">
    <text evidence="4 9 10">Belongs to the HisA/HisF family.</text>
</comment>
<protein>
    <recommendedName>
        <fullName evidence="9 11">1-(5-phosphoribosyl)-5-[(5-phosphoribosylamino)methylideneamino] imidazole-4-carboxamide isomerase</fullName>
        <ecNumber evidence="9 11">5.3.1.16</ecNumber>
    </recommendedName>
    <alternativeName>
        <fullName evidence="9">Phosphoribosylformimino-5-aminoimidazole carboxamide ribotide isomerase</fullName>
    </alternativeName>
</protein>
<keyword evidence="5 9" id="KW-0963">Cytoplasm</keyword>
<dbReference type="AlphaFoldDB" id="A0A4U1BCR8"/>
<dbReference type="InterPro" id="IPR013785">
    <property type="entry name" value="Aldolase_TIM"/>
</dbReference>
<dbReference type="InterPro" id="IPR006062">
    <property type="entry name" value="His_biosynth"/>
</dbReference>
<dbReference type="FunFam" id="3.20.20.70:FF:000009">
    <property type="entry name" value="1-(5-phosphoribosyl)-5-[(5-phosphoribosylamino)methylideneamino] imidazole-4-carboxamide isomerase"/>
    <property type="match status" value="1"/>
</dbReference>
<evidence type="ECO:0000256" key="5">
    <source>
        <dbReference type="ARBA" id="ARBA00022490"/>
    </source>
</evidence>
<evidence type="ECO:0000313" key="13">
    <source>
        <dbReference type="Proteomes" id="UP000305674"/>
    </source>
</evidence>
<comment type="catalytic activity">
    <reaction evidence="1 9 11">
        <text>1-(5-phospho-beta-D-ribosyl)-5-[(5-phospho-beta-D-ribosylamino)methylideneamino]imidazole-4-carboxamide = 5-[(5-phospho-1-deoxy-D-ribulos-1-ylimino)methylamino]-1-(5-phospho-beta-D-ribosyl)imidazole-4-carboxamide</text>
        <dbReference type="Rhea" id="RHEA:15469"/>
        <dbReference type="ChEBI" id="CHEBI:58435"/>
        <dbReference type="ChEBI" id="CHEBI:58525"/>
        <dbReference type="EC" id="5.3.1.16"/>
    </reaction>
</comment>
<proteinExistence type="inferred from homology"/>
<evidence type="ECO:0000256" key="4">
    <source>
        <dbReference type="ARBA" id="ARBA00009667"/>
    </source>
</evidence>
<dbReference type="UniPathway" id="UPA00031">
    <property type="reaction ID" value="UER00009"/>
</dbReference>
<keyword evidence="13" id="KW-1185">Reference proteome</keyword>
<dbReference type="GO" id="GO:0000162">
    <property type="term" value="P:L-tryptophan biosynthetic process"/>
    <property type="evidence" value="ECO:0007669"/>
    <property type="project" value="TreeGrafter"/>
</dbReference>
<dbReference type="Pfam" id="PF00977">
    <property type="entry name" value="His_biosynth"/>
    <property type="match status" value="1"/>
</dbReference>
<reference evidence="12 13" key="1">
    <citation type="submission" date="2019-04" db="EMBL/GenBank/DDBJ databases">
        <authorList>
            <person name="Hwang J.C."/>
        </authorList>
    </citation>
    <scope>NUCLEOTIDE SEQUENCE [LARGE SCALE GENOMIC DNA]</scope>
    <source>
        <strain evidence="12 13">IMCC35001</strain>
    </source>
</reference>
<dbReference type="EC" id="5.3.1.16" evidence="9 11"/>
<evidence type="ECO:0000256" key="6">
    <source>
        <dbReference type="ARBA" id="ARBA00022605"/>
    </source>
</evidence>
<dbReference type="Proteomes" id="UP000305674">
    <property type="component" value="Unassembled WGS sequence"/>
</dbReference>
<dbReference type="InterPro" id="IPR023016">
    <property type="entry name" value="HisA/PriA"/>
</dbReference>
<evidence type="ECO:0000256" key="8">
    <source>
        <dbReference type="ARBA" id="ARBA00023235"/>
    </source>
</evidence>
<dbReference type="RefSeq" id="WP_136853608.1">
    <property type="nucleotide sequence ID" value="NZ_SWCI01000007.1"/>
</dbReference>
<dbReference type="NCBIfam" id="TIGR00007">
    <property type="entry name" value="1-(5-phosphoribosyl)-5-[(5-phosphoribosylamino)methylideneamino]imidazole-4-carboxamide isomerase"/>
    <property type="match status" value="1"/>
</dbReference>
<evidence type="ECO:0000256" key="1">
    <source>
        <dbReference type="ARBA" id="ARBA00000901"/>
    </source>
</evidence>